<sequence>MALTKKASNSSHPPYLQMITEAIISLKDRSGSSQPAVAKFIEAKYKEFLPPNFKKILSVQLKKLVKSEKIFEINNSYKISANSHKEKTVSQKSDKKAAKMKRPSQVKTPEALKKNVSTTPGKTGGKMKRLSQVKTPERLKKTKSSAPKKGKK</sequence>
<dbReference type="PANTHER" id="PTHR11467">
    <property type="entry name" value="HISTONE H1"/>
    <property type="match status" value="1"/>
</dbReference>
<dbReference type="CDD" id="cd00073">
    <property type="entry name" value="H15"/>
    <property type="match status" value="1"/>
</dbReference>
<protein>
    <recommendedName>
        <fullName evidence="5">H15 domain-containing protein</fullName>
    </recommendedName>
</protein>
<evidence type="ECO:0000256" key="2">
    <source>
        <dbReference type="ARBA" id="ARBA00023125"/>
    </source>
</evidence>
<organism evidence="6 7">
    <name type="scientific">Datura stramonium</name>
    <name type="common">Jimsonweed</name>
    <name type="synonym">Common thornapple</name>
    <dbReference type="NCBI Taxonomy" id="4076"/>
    <lineage>
        <taxon>Eukaryota</taxon>
        <taxon>Viridiplantae</taxon>
        <taxon>Streptophyta</taxon>
        <taxon>Embryophyta</taxon>
        <taxon>Tracheophyta</taxon>
        <taxon>Spermatophyta</taxon>
        <taxon>Magnoliopsida</taxon>
        <taxon>eudicotyledons</taxon>
        <taxon>Gunneridae</taxon>
        <taxon>Pentapetalae</taxon>
        <taxon>asterids</taxon>
        <taxon>lamiids</taxon>
        <taxon>Solanales</taxon>
        <taxon>Solanaceae</taxon>
        <taxon>Solanoideae</taxon>
        <taxon>Datureae</taxon>
        <taxon>Datura</taxon>
    </lineage>
</organism>
<dbReference type="PROSITE" id="PS51504">
    <property type="entry name" value="H15"/>
    <property type="match status" value="1"/>
</dbReference>
<dbReference type="InterPro" id="IPR005818">
    <property type="entry name" value="Histone_H1/H5_H15"/>
</dbReference>
<dbReference type="SMART" id="SM00526">
    <property type="entry name" value="H15"/>
    <property type="match status" value="1"/>
</dbReference>
<comment type="caution">
    <text evidence="6">The sequence shown here is derived from an EMBL/GenBank/DDBJ whole genome shotgun (WGS) entry which is preliminary data.</text>
</comment>
<evidence type="ECO:0000256" key="1">
    <source>
        <dbReference type="ARBA" id="ARBA00004123"/>
    </source>
</evidence>
<dbReference type="InterPro" id="IPR036388">
    <property type="entry name" value="WH-like_DNA-bd_sf"/>
</dbReference>
<keyword evidence="2" id="KW-0238">DNA-binding</keyword>
<dbReference type="Pfam" id="PF00538">
    <property type="entry name" value="Linker_histone"/>
    <property type="match status" value="1"/>
</dbReference>
<dbReference type="SUPFAM" id="SSF46785">
    <property type="entry name" value="Winged helix' DNA-binding domain"/>
    <property type="match status" value="1"/>
</dbReference>
<reference evidence="6 7" key="1">
    <citation type="journal article" date="2021" name="BMC Genomics">
        <title>Datura genome reveals duplications of psychoactive alkaloid biosynthetic genes and high mutation rate following tissue culture.</title>
        <authorList>
            <person name="Rajewski A."/>
            <person name="Carter-House D."/>
            <person name="Stajich J."/>
            <person name="Litt A."/>
        </authorList>
    </citation>
    <scope>NUCLEOTIDE SEQUENCE [LARGE SCALE GENOMIC DNA]</scope>
    <source>
        <strain evidence="6">AR-01</strain>
    </source>
</reference>
<dbReference type="Gene3D" id="1.10.10.10">
    <property type="entry name" value="Winged helix-like DNA-binding domain superfamily/Winged helix DNA-binding domain"/>
    <property type="match status" value="1"/>
</dbReference>
<name>A0ABS8VJ34_DATST</name>
<dbReference type="InterPro" id="IPR036390">
    <property type="entry name" value="WH_DNA-bd_sf"/>
</dbReference>
<evidence type="ECO:0000256" key="3">
    <source>
        <dbReference type="ARBA" id="ARBA00023242"/>
    </source>
</evidence>
<evidence type="ECO:0000259" key="5">
    <source>
        <dbReference type="PROSITE" id="PS51504"/>
    </source>
</evidence>
<dbReference type="EMBL" id="JACEIK010004732">
    <property type="protein sequence ID" value="MCD9646252.1"/>
    <property type="molecule type" value="Genomic_DNA"/>
</dbReference>
<evidence type="ECO:0000313" key="6">
    <source>
        <dbReference type="EMBL" id="MCD9646252.1"/>
    </source>
</evidence>
<feature type="compositionally biased region" description="Basic and acidic residues" evidence="4">
    <location>
        <begin position="83"/>
        <end position="97"/>
    </location>
</feature>
<gene>
    <name evidence="6" type="ORF">HAX54_035970</name>
</gene>
<keyword evidence="3" id="KW-0539">Nucleus</keyword>
<dbReference type="Proteomes" id="UP000823775">
    <property type="component" value="Unassembled WGS sequence"/>
</dbReference>
<keyword evidence="7" id="KW-1185">Reference proteome</keyword>
<comment type="subcellular location">
    <subcellularLocation>
        <location evidence="1">Nucleus</location>
    </subcellularLocation>
</comment>
<accession>A0ABS8VJ34</accession>
<feature type="region of interest" description="Disordered" evidence="4">
    <location>
        <begin position="82"/>
        <end position="152"/>
    </location>
</feature>
<dbReference type="PANTHER" id="PTHR11467:SF130">
    <property type="entry name" value="HISTONE H1-LIKE ISOFORM X1"/>
    <property type="match status" value="1"/>
</dbReference>
<feature type="domain" description="H15" evidence="5">
    <location>
        <begin position="11"/>
        <end position="81"/>
    </location>
</feature>
<feature type="compositionally biased region" description="Basic residues" evidence="4">
    <location>
        <begin position="140"/>
        <end position="152"/>
    </location>
</feature>
<evidence type="ECO:0000313" key="7">
    <source>
        <dbReference type="Proteomes" id="UP000823775"/>
    </source>
</evidence>
<proteinExistence type="predicted"/>
<evidence type="ECO:0000256" key="4">
    <source>
        <dbReference type="SAM" id="MobiDB-lite"/>
    </source>
</evidence>